<comment type="caution">
    <text evidence="3">The sequence shown here is derived from an EMBL/GenBank/DDBJ whole genome shotgun (WGS) entry which is preliminary data.</text>
</comment>
<dbReference type="EMBL" id="JAYMYR010000006">
    <property type="protein sequence ID" value="KAK7356665.1"/>
    <property type="molecule type" value="Genomic_DNA"/>
</dbReference>
<organism evidence="3 4">
    <name type="scientific">Phaseolus coccineus</name>
    <name type="common">Scarlet runner bean</name>
    <name type="synonym">Phaseolus multiflorus</name>
    <dbReference type="NCBI Taxonomy" id="3886"/>
    <lineage>
        <taxon>Eukaryota</taxon>
        <taxon>Viridiplantae</taxon>
        <taxon>Streptophyta</taxon>
        <taxon>Embryophyta</taxon>
        <taxon>Tracheophyta</taxon>
        <taxon>Spermatophyta</taxon>
        <taxon>Magnoliopsida</taxon>
        <taxon>eudicotyledons</taxon>
        <taxon>Gunneridae</taxon>
        <taxon>Pentapetalae</taxon>
        <taxon>rosids</taxon>
        <taxon>fabids</taxon>
        <taxon>Fabales</taxon>
        <taxon>Fabaceae</taxon>
        <taxon>Papilionoideae</taxon>
        <taxon>50 kb inversion clade</taxon>
        <taxon>NPAAA clade</taxon>
        <taxon>indigoferoid/millettioid clade</taxon>
        <taxon>Phaseoleae</taxon>
        <taxon>Phaseolus</taxon>
    </lineage>
</organism>
<reference evidence="3 4" key="1">
    <citation type="submission" date="2024-01" db="EMBL/GenBank/DDBJ databases">
        <title>The genomes of 5 underutilized Papilionoideae crops provide insights into root nodulation and disease resistanc.</title>
        <authorList>
            <person name="Jiang F."/>
        </authorList>
    </citation>
    <scope>NUCLEOTIDE SEQUENCE [LARGE SCALE GENOMIC DNA]</scope>
    <source>
        <strain evidence="3">JINMINGXINNONG_FW02</strain>
        <tissue evidence="3">Leaves</tissue>
    </source>
</reference>
<evidence type="ECO:0000256" key="2">
    <source>
        <dbReference type="SAM" id="Phobius"/>
    </source>
</evidence>
<evidence type="ECO:0000256" key="1">
    <source>
        <dbReference type="SAM" id="MobiDB-lite"/>
    </source>
</evidence>
<feature type="transmembrane region" description="Helical" evidence="2">
    <location>
        <begin position="84"/>
        <end position="111"/>
    </location>
</feature>
<proteinExistence type="predicted"/>
<keyword evidence="2" id="KW-0812">Transmembrane</keyword>
<evidence type="ECO:0000313" key="3">
    <source>
        <dbReference type="EMBL" id="KAK7356665.1"/>
    </source>
</evidence>
<keyword evidence="2" id="KW-1133">Transmembrane helix</keyword>
<dbReference type="AlphaFoldDB" id="A0AAN9ML80"/>
<gene>
    <name evidence="3" type="ORF">VNO80_15940</name>
</gene>
<protein>
    <submittedName>
        <fullName evidence="3">Uncharacterized protein</fullName>
    </submittedName>
</protein>
<keyword evidence="4" id="KW-1185">Reference proteome</keyword>
<sequence length="119" mass="13534">MVVTMALESTSKTWTKLSREEEATREPTGWQRRRRRQGRWSSECQSLTVSSRKPVRRGGGQLAVGCREYPCDQPQSSCTFSTDLIPTLMLCSFLLSAMLFSITLMLCFALFSLHLRHGL</sequence>
<name>A0AAN9ML80_PHACN</name>
<feature type="region of interest" description="Disordered" evidence="1">
    <location>
        <begin position="16"/>
        <end position="37"/>
    </location>
</feature>
<dbReference type="Proteomes" id="UP001374584">
    <property type="component" value="Unassembled WGS sequence"/>
</dbReference>
<keyword evidence="2" id="KW-0472">Membrane</keyword>
<accession>A0AAN9ML80</accession>
<evidence type="ECO:0000313" key="4">
    <source>
        <dbReference type="Proteomes" id="UP001374584"/>
    </source>
</evidence>